<dbReference type="GO" id="GO:0019628">
    <property type="term" value="P:urate catabolic process"/>
    <property type="evidence" value="ECO:0007669"/>
    <property type="project" value="UniProtKB-UniPathway"/>
</dbReference>
<dbReference type="PANTHER" id="PTHR43466:SF1">
    <property type="entry name" value="2-OXO-4-HYDROXY-4-CARBOXY-5-UREIDOIMIDAZOLINE DECARBOXYLASE-RELATED"/>
    <property type="match status" value="1"/>
</dbReference>
<dbReference type="AlphaFoldDB" id="A0A7M7QBI9"/>
<dbReference type="EC" id="4.1.1.97" evidence="6"/>
<keyword evidence="10" id="KW-0456">Lyase</keyword>
<evidence type="ECO:0000256" key="11">
    <source>
        <dbReference type="ARBA" id="ARBA00030624"/>
    </source>
</evidence>
<evidence type="ECO:0000313" key="14">
    <source>
        <dbReference type="EnsemblMetazoa" id="XP_031783447"/>
    </source>
</evidence>
<dbReference type="GO" id="GO:0006144">
    <property type="term" value="P:purine nucleobase metabolic process"/>
    <property type="evidence" value="ECO:0007669"/>
    <property type="project" value="UniProtKB-KW"/>
</dbReference>
<dbReference type="UniPathway" id="UPA00394">
    <property type="reaction ID" value="UER00652"/>
</dbReference>
<dbReference type="SMR" id="A0A7M7QBI9"/>
<gene>
    <name evidence="14" type="primary">100116352</name>
</gene>
<dbReference type="GO" id="GO:0000255">
    <property type="term" value="P:allantoin metabolic process"/>
    <property type="evidence" value="ECO:0007669"/>
    <property type="project" value="InterPro"/>
</dbReference>
<protein>
    <recommendedName>
        <fullName evidence="6">2-oxo-4-hydroxy-4-carboxy-5-ureidoimidazoline decarboxylase</fullName>
        <ecNumber evidence="6">4.1.1.97</ecNumber>
    </recommendedName>
    <alternativeName>
        <fullName evidence="12">Parahox neighbor</fullName>
    </alternativeName>
    <alternativeName>
        <fullName evidence="11">Ureidoimidazoline (2-oxo-4-hydroxy-4-carboxy-5-) decarboxylase</fullName>
    </alternativeName>
</protein>
<dbReference type="EnsemblMetazoa" id="XM_031927587">
    <property type="protein sequence ID" value="XP_031783447"/>
    <property type="gene ID" value="LOC100116352"/>
</dbReference>
<name>A0A7M7QBI9_NASVI</name>
<keyword evidence="15" id="KW-1185">Reference proteome</keyword>
<comment type="function">
    <text evidence="2">Catalyzes the stereoselective decarboxylation of 2-oxo-4-hydroxy-4-carboxy-5-ureidoimidazoline (OHCU) to (S)-allantoin.</text>
</comment>
<feature type="domain" description="Oxo-4-hydroxy-4-carboxy-5-ureidoimidazoline decarboxylase" evidence="13">
    <location>
        <begin position="18"/>
        <end position="173"/>
    </location>
</feature>
<evidence type="ECO:0000256" key="4">
    <source>
        <dbReference type="ARBA" id="ARBA00004754"/>
    </source>
</evidence>
<evidence type="ECO:0000256" key="10">
    <source>
        <dbReference type="ARBA" id="ARBA00023239"/>
    </source>
</evidence>
<dbReference type="PANTHER" id="PTHR43466">
    <property type="entry name" value="2-OXO-4-HYDROXY-4-CARBOXY-5-UREIDOIMIDAZOLINE DECARBOXYLASE-RELATED"/>
    <property type="match status" value="1"/>
</dbReference>
<evidence type="ECO:0000256" key="9">
    <source>
        <dbReference type="ARBA" id="ARBA00023140"/>
    </source>
</evidence>
<comment type="pathway">
    <text evidence="4">Purine metabolism; urate degradation; (S)-allantoin from urate: step 3/3.</text>
</comment>
<evidence type="ECO:0000313" key="15">
    <source>
        <dbReference type="Proteomes" id="UP000002358"/>
    </source>
</evidence>
<dbReference type="GO" id="GO:0051997">
    <property type="term" value="F:2-oxo-4-hydroxy-4-carboxy-5-ureidoimidazoline decarboxylase activity"/>
    <property type="evidence" value="ECO:0007669"/>
    <property type="project" value="UniProtKB-EC"/>
</dbReference>
<dbReference type="OrthoDB" id="9970124at2759"/>
<evidence type="ECO:0000259" key="13">
    <source>
        <dbReference type="Pfam" id="PF09349"/>
    </source>
</evidence>
<evidence type="ECO:0000256" key="2">
    <source>
        <dbReference type="ARBA" id="ARBA00002506"/>
    </source>
</evidence>
<dbReference type="Gene3D" id="1.10.3330.10">
    <property type="entry name" value="Oxo-4-hydroxy-4-carboxy-5-ureidoimidazoline decarboxylase"/>
    <property type="match status" value="1"/>
</dbReference>
<dbReference type="GO" id="GO:0005777">
    <property type="term" value="C:peroxisome"/>
    <property type="evidence" value="ECO:0007669"/>
    <property type="project" value="UniProtKB-SubCell"/>
</dbReference>
<comment type="catalytic activity">
    <reaction evidence="1">
        <text>5-hydroxy-2-oxo-4-ureido-2,5-dihydro-1H-imidazole-5-carboxylate + H(+) = (S)-allantoin + CO2</text>
        <dbReference type="Rhea" id="RHEA:26301"/>
        <dbReference type="ChEBI" id="CHEBI:15378"/>
        <dbReference type="ChEBI" id="CHEBI:15678"/>
        <dbReference type="ChEBI" id="CHEBI:16526"/>
        <dbReference type="ChEBI" id="CHEBI:58639"/>
        <dbReference type="EC" id="4.1.1.97"/>
    </reaction>
</comment>
<dbReference type="InterPro" id="IPR036778">
    <property type="entry name" value="OHCU_decarboxylase_sf"/>
</dbReference>
<dbReference type="SUPFAM" id="SSF158694">
    <property type="entry name" value="UraD-Like"/>
    <property type="match status" value="1"/>
</dbReference>
<evidence type="ECO:0000256" key="12">
    <source>
        <dbReference type="ARBA" id="ARBA00032116"/>
    </source>
</evidence>
<keyword evidence="8" id="KW-0210">Decarboxylase</keyword>
<proteinExistence type="inferred from homology"/>
<comment type="similarity">
    <text evidence="5">Belongs to the OHCU decarboxylase family.</text>
</comment>
<evidence type="ECO:0000256" key="5">
    <source>
        <dbReference type="ARBA" id="ARBA00005793"/>
    </source>
</evidence>
<evidence type="ECO:0000256" key="8">
    <source>
        <dbReference type="ARBA" id="ARBA00022793"/>
    </source>
</evidence>
<dbReference type="InterPro" id="IPR018020">
    <property type="entry name" value="OHCU_decarboxylase"/>
</dbReference>
<evidence type="ECO:0000256" key="6">
    <source>
        <dbReference type="ARBA" id="ARBA00012257"/>
    </source>
</evidence>
<sequence length="181" mass="20739">MYETKMTSKGILSISEVNALPAENFEWLFANVIEHCPEAAPIVATKRPFSSTEDLKRAFDEYLEKLDTNEKELVLLKHPDLAGKLAEDGKLTAESQNEQKIAGLDTMTKDDRQTLSNNNYLYKEKFRFPFIICARQNKVQSILSGLETRLNNSRETELKTGIDEVKKICRVRIDDLVWPDL</sequence>
<reference evidence="14" key="1">
    <citation type="submission" date="2021-01" db="UniProtKB">
        <authorList>
            <consortium name="EnsemblMetazoa"/>
        </authorList>
    </citation>
    <scope>IDENTIFICATION</scope>
</reference>
<dbReference type="InParanoid" id="A0A7M7QBI9"/>
<accession>A0A7M7QBI9</accession>
<dbReference type="NCBIfam" id="TIGR03164">
    <property type="entry name" value="UHCUDC"/>
    <property type="match status" value="1"/>
</dbReference>
<keyword evidence="9" id="KW-0576">Peroxisome</keyword>
<dbReference type="FunFam" id="1.10.3330.10:FF:000001">
    <property type="entry name" value="2-oxo-4-hydroxy-4-carboxy-5-ureidoimidazoline decarboxylase"/>
    <property type="match status" value="1"/>
</dbReference>
<dbReference type="Proteomes" id="UP000002358">
    <property type="component" value="Chromosome 3"/>
</dbReference>
<evidence type="ECO:0000256" key="7">
    <source>
        <dbReference type="ARBA" id="ARBA00022631"/>
    </source>
</evidence>
<evidence type="ECO:0000256" key="1">
    <source>
        <dbReference type="ARBA" id="ARBA00001163"/>
    </source>
</evidence>
<keyword evidence="7" id="KW-0659">Purine metabolism</keyword>
<dbReference type="InterPro" id="IPR017580">
    <property type="entry name" value="OHCU_decarboxylase-1"/>
</dbReference>
<comment type="subcellular location">
    <subcellularLocation>
        <location evidence="3">Peroxisome</location>
    </subcellularLocation>
</comment>
<organism evidence="14 15">
    <name type="scientific">Nasonia vitripennis</name>
    <name type="common">Parasitic wasp</name>
    <dbReference type="NCBI Taxonomy" id="7425"/>
    <lineage>
        <taxon>Eukaryota</taxon>
        <taxon>Metazoa</taxon>
        <taxon>Ecdysozoa</taxon>
        <taxon>Arthropoda</taxon>
        <taxon>Hexapoda</taxon>
        <taxon>Insecta</taxon>
        <taxon>Pterygota</taxon>
        <taxon>Neoptera</taxon>
        <taxon>Endopterygota</taxon>
        <taxon>Hymenoptera</taxon>
        <taxon>Apocrita</taxon>
        <taxon>Proctotrupomorpha</taxon>
        <taxon>Chalcidoidea</taxon>
        <taxon>Pteromalidae</taxon>
        <taxon>Pteromalinae</taxon>
        <taxon>Nasonia</taxon>
    </lineage>
</organism>
<evidence type="ECO:0000256" key="3">
    <source>
        <dbReference type="ARBA" id="ARBA00004275"/>
    </source>
</evidence>
<dbReference type="Pfam" id="PF09349">
    <property type="entry name" value="OHCU_decarbox"/>
    <property type="match status" value="1"/>
</dbReference>